<proteinExistence type="predicted"/>
<dbReference type="EMBL" id="LAQU01000004">
    <property type="protein sequence ID" value="KKB64488.1"/>
    <property type="molecule type" value="Genomic_DNA"/>
</dbReference>
<reference evidence="1 2" key="1">
    <citation type="submission" date="2015-03" db="EMBL/GenBank/DDBJ databases">
        <title>Draft Genome Sequence of Burkholderia andropogonis type strain ICMP2807, isolated from Sorghum bicolor.</title>
        <authorList>
            <person name="Lopes-Santos L."/>
            <person name="Castro D.B."/>
            <person name="Ottoboni L.M."/>
            <person name="Park D."/>
            <person name="Weirc B.S."/>
            <person name="Destefano S.A."/>
        </authorList>
    </citation>
    <scope>NUCLEOTIDE SEQUENCE [LARGE SCALE GENOMIC DNA]</scope>
    <source>
        <strain evidence="1 2">ICMP2807</strain>
    </source>
</reference>
<dbReference type="SUPFAM" id="SSF53448">
    <property type="entry name" value="Nucleotide-diphospho-sugar transferases"/>
    <property type="match status" value="1"/>
</dbReference>
<sequence length="470" mass="51796">MHANSTADVTTSALKKPRASENRAVPYLFHYAWEGGAMPPRFLANILSGYDSRFVSAIPGTAADVASLVAADRIIWTTRPALIQHTLDAMSDGDSDWQPREPDTCNGLYKALTANNRRSSCAGGRLAIGESALQAFQKQSVYRYLARTQGHRLVVRDAEAVFDWLVELWRTTPPLIDTAHRATAGRNRGKRQRPISTDFVSVAMDLKARFHREISGPYANMAAASDLTRLVVLYLFGGHWRDVDVVEANGGDIDAPRGLRILQTIVGTRDPARLTANGVLAAAPHSPRVAALLLAVHAAATRMDQCHLTTWGVKRSDLDMWPDQTKLDIVDPEIEAETLSGDVVRHMPRVGVGAWSSRLFDTLHISGPERYVEEGMGESPHDQFPHTWRWFSDAAHGADVPAVDLQDPVGSAMSAASRAISCREYVKRSTHGWARTPHEMLFPKGLVIDLDASAAWQHVRPKRSARGEWP</sequence>
<accession>A0A0F5K317</accession>
<protein>
    <submittedName>
        <fullName evidence="1">Uncharacterized protein</fullName>
    </submittedName>
</protein>
<dbReference type="AlphaFoldDB" id="A0A0F5K317"/>
<keyword evidence="2" id="KW-1185">Reference proteome</keyword>
<evidence type="ECO:0000313" key="2">
    <source>
        <dbReference type="Proteomes" id="UP000033618"/>
    </source>
</evidence>
<evidence type="ECO:0000313" key="1">
    <source>
        <dbReference type="EMBL" id="KKB64488.1"/>
    </source>
</evidence>
<comment type="caution">
    <text evidence="1">The sequence shown here is derived from an EMBL/GenBank/DDBJ whole genome shotgun (WGS) entry which is preliminary data.</text>
</comment>
<dbReference type="InterPro" id="IPR029044">
    <property type="entry name" value="Nucleotide-diphossugar_trans"/>
</dbReference>
<dbReference type="Gene3D" id="3.90.550.20">
    <property type="match status" value="1"/>
</dbReference>
<dbReference type="PATRIC" id="fig|28092.6.peg.1506"/>
<name>A0A0F5K317_9BURK</name>
<organism evidence="1 2">
    <name type="scientific">Robbsia andropogonis</name>
    <dbReference type="NCBI Taxonomy" id="28092"/>
    <lineage>
        <taxon>Bacteria</taxon>
        <taxon>Pseudomonadati</taxon>
        <taxon>Pseudomonadota</taxon>
        <taxon>Betaproteobacteria</taxon>
        <taxon>Burkholderiales</taxon>
        <taxon>Burkholderiaceae</taxon>
        <taxon>Robbsia</taxon>
    </lineage>
</organism>
<gene>
    <name evidence="1" type="ORF">WM40_06325</name>
</gene>
<dbReference type="Proteomes" id="UP000033618">
    <property type="component" value="Unassembled WGS sequence"/>
</dbReference>